<reference evidence="1" key="1">
    <citation type="journal article" date="2020" name="Stud. Mycol.">
        <title>101 Dothideomycetes genomes: a test case for predicting lifestyles and emergence of pathogens.</title>
        <authorList>
            <person name="Haridas S."/>
            <person name="Albert R."/>
            <person name="Binder M."/>
            <person name="Bloem J."/>
            <person name="Labutti K."/>
            <person name="Salamov A."/>
            <person name="Andreopoulos B."/>
            <person name="Baker S."/>
            <person name="Barry K."/>
            <person name="Bills G."/>
            <person name="Bluhm B."/>
            <person name="Cannon C."/>
            <person name="Castanera R."/>
            <person name="Culley D."/>
            <person name="Daum C."/>
            <person name="Ezra D."/>
            <person name="Gonzalez J."/>
            <person name="Henrissat B."/>
            <person name="Kuo A."/>
            <person name="Liang C."/>
            <person name="Lipzen A."/>
            <person name="Lutzoni F."/>
            <person name="Magnuson J."/>
            <person name="Mondo S."/>
            <person name="Nolan M."/>
            <person name="Ohm R."/>
            <person name="Pangilinan J."/>
            <person name="Park H.-J."/>
            <person name="Ramirez L."/>
            <person name="Alfaro M."/>
            <person name="Sun H."/>
            <person name="Tritt A."/>
            <person name="Yoshinaga Y."/>
            <person name="Zwiers L.-H."/>
            <person name="Turgeon B."/>
            <person name="Goodwin S."/>
            <person name="Spatafora J."/>
            <person name="Crous P."/>
            <person name="Grigoriev I."/>
        </authorList>
    </citation>
    <scope>NUCLEOTIDE SEQUENCE</scope>
    <source>
        <strain evidence="1">ATCC 200398</strain>
    </source>
</reference>
<evidence type="ECO:0000313" key="2">
    <source>
        <dbReference type="Proteomes" id="UP000799755"/>
    </source>
</evidence>
<name>A0ACB6QVF5_9PLEO</name>
<dbReference type="EMBL" id="MU003506">
    <property type="protein sequence ID" value="KAF2471019.1"/>
    <property type="molecule type" value="Genomic_DNA"/>
</dbReference>
<evidence type="ECO:0000313" key="1">
    <source>
        <dbReference type="EMBL" id="KAF2471019.1"/>
    </source>
</evidence>
<comment type="caution">
    <text evidence="1">The sequence shown here is derived from an EMBL/GenBank/DDBJ whole genome shotgun (WGS) entry which is preliminary data.</text>
</comment>
<sequence length="92" mass="10715">MSCTLVSTLQLVLLRQRMSFSCRNTTATESWTALFEEPGEFLETLELLLDLKDCFLSRHDGRMVFRMEAPIFDDRPPERYTIGGIIRVETRI</sequence>
<proteinExistence type="predicted"/>
<protein>
    <submittedName>
        <fullName evidence="1">Uncharacterized protein</fullName>
    </submittedName>
</protein>
<gene>
    <name evidence="1" type="ORF">BDR25DRAFT_29091</name>
</gene>
<dbReference type="Proteomes" id="UP000799755">
    <property type="component" value="Unassembled WGS sequence"/>
</dbReference>
<accession>A0ACB6QVF5</accession>
<organism evidence="1 2">
    <name type="scientific">Lindgomyces ingoldianus</name>
    <dbReference type="NCBI Taxonomy" id="673940"/>
    <lineage>
        <taxon>Eukaryota</taxon>
        <taxon>Fungi</taxon>
        <taxon>Dikarya</taxon>
        <taxon>Ascomycota</taxon>
        <taxon>Pezizomycotina</taxon>
        <taxon>Dothideomycetes</taxon>
        <taxon>Pleosporomycetidae</taxon>
        <taxon>Pleosporales</taxon>
        <taxon>Lindgomycetaceae</taxon>
        <taxon>Lindgomyces</taxon>
    </lineage>
</organism>
<keyword evidence="2" id="KW-1185">Reference proteome</keyword>